<dbReference type="GO" id="GO:0016301">
    <property type="term" value="F:kinase activity"/>
    <property type="evidence" value="ECO:0007669"/>
    <property type="project" value="UniProtKB-KW"/>
</dbReference>
<proteinExistence type="predicted"/>
<dbReference type="EMBL" id="JAAGMN010002427">
    <property type="protein sequence ID" value="NEE09452.1"/>
    <property type="molecule type" value="Genomic_DNA"/>
</dbReference>
<name>A0A6G3WVJ7_9ACTN</name>
<protein>
    <submittedName>
        <fullName evidence="1">Sensor histidine kinase</fullName>
    </submittedName>
</protein>
<feature type="non-terminal residue" evidence="1">
    <location>
        <position position="1"/>
    </location>
</feature>
<dbReference type="AlphaFoldDB" id="A0A6G3WVJ7"/>
<accession>A0A6G3WVJ7</accession>
<reference evidence="1" key="1">
    <citation type="submission" date="2020-01" db="EMBL/GenBank/DDBJ databases">
        <title>Insect and environment-associated Actinomycetes.</title>
        <authorList>
            <person name="Currrie C."/>
            <person name="Chevrette M."/>
            <person name="Carlson C."/>
            <person name="Stubbendieck R."/>
            <person name="Wendt-Pienkowski E."/>
        </authorList>
    </citation>
    <scope>NUCLEOTIDE SEQUENCE</scope>
    <source>
        <strain evidence="1">SID7499</strain>
    </source>
</reference>
<feature type="non-terminal residue" evidence="1">
    <location>
        <position position="76"/>
    </location>
</feature>
<comment type="caution">
    <text evidence="1">The sequence shown here is derived from an EMBL/GenBank/DDBJ whole genome shotgun (WGS) entry which is preliminary data.</text>
</comment>
<sequence>DALGQVVLGGALLFLDLQGLYSLGALDARIARECFGPSEQELLRQRVRELAASRAAVVQAVDAERRRIERDLHDGI</sequence>
<evidence type="ECO:0000313" key="1">
    <source>
        <dbReference type="EMBL" id="NEE09452.1"/>
    </source>
</evidence>
<gene>
    <name evidence="1" type="ORF">G3M58_23705</name>
</gene>
<keyword evidence="1" id="KW-0418">Kinase</keyword>
<organism evidence="1">
    <name type="scientific">Streptomyces sp. SID7499</name>
    <dbReference type="NCBI Taxonomy" id="2706086"/>
    <lineage>
        <taxon>Bacteria</taxon>
        <taxon>Bacillati</taxon>
        <taxon>Actinomycetota</taxon>
        <taxon>Actinomycetes</taxon>
        <taxon>Kitasatosporales</taxon>
        <taxon>Streptomycetaceae</taxon>
        <taxon>Streptomyces</taxon>
    </lineage>
</organism>
<keyword evidence="1" id="KW-0808">Transferase</keyword>